<feature type="compositionally biased region" description="Polar residues" evidence="1">
    <location>
        <begin position="197"/>
        <end position="213"/>
    </location>
</feature>
<dbReference type="AlphaFoldDB" id="A0A3S5B1T0"/>
<evidence type="ECO:0000313" key="3">
    <source>
        <dbReference type="Proteomes" id="UP000784294"/>
    </source>
</evidence>
<feature type="region of interest" description="Disordered" evidence="1">
    <location>
        <begin position="94"/>
        <end position="182"/>
    </location>
</feature>
<proteinExistence type="predicted"/>
<comment type="caution">
    <text evidence="2">The sequence shown here is derived from an EMBL/GenBank/DDBJ whole genome shotgun (WGS) entry which is preliminary data.</text>
</comment>
<feature type="compositionally biased region" description="Basic and acidic residues" evidence="1">
    <location>
        <begin position="113"/>
        <end position="123"/>
    </location>
</feature>
<feature type="compositionally biased region" description="Basic and acidic residues" evidence="1">
    <location>
        <begin position="133"/>
        <end position="172"/>
    </location>
</feature>
<evidence type="ECO:0000313" key="2">
    <source>
        <dbReference type="EMBL" id="VEL34120.1"/>
    </source>
</evidence>
<organism evidence="2 3">
    <name type="scientific">Protopolystoma xenopodis</name>
    <dbReference type="NCBI Taxonomy" id="117903"/>
    <lineage>
        <taxon>Eukaryota</taxon>
        <taxon>Metazoa</taxon>
        <taxon>Spiralia</taxon>
        <taxon>Lophotrochozoa</taxon>
        <taxon>Platyhelminthes</taxon>
        <taxon>Monogenea</taxon>
        <taxon>Polyopisthocotylea</taxon>
        <taxon>Polystomatidea</taxon>
        <taxon>Polystomatidae</taxon>
        <taxon>Protopolystoma</taxon>
    </lineage>
</organism>
<keyword evidence="3" id="KW-1185">Reference proteome</keyword>
<protein>
    <submittedName>
        <fullName evidence="2">Uncharacterized protein</fullName>
    </submittedName>
</protein>
<dbReference type="EMBL" id="CAAALY010247021">
    <property type="protein sequence ID" value="VEL34120.1"/>
    <property type="molecule type" value="Genomic_DNA"/>
</dbReference>
<feature type="region of interest" description="Disordered" evidence="1">
    <location>
        <begin position="194"/>
        <end position="216"/>
    </location>
</feature>
<name>A0A3S5B1T0_9PLAT</name>
<gene>
    <name evidence="2" type="ORF">PXEA_LOCUS27560</name>
</gene>
<reference evidence="2" key="1">
    <citation type="submission" date="2018-11" db="EMBL/GenBank/DDBJ databases">
        <authorList>
            <consortium name="Pathogen Informatics"/>
        </authorList>
    </citation>
    <scope>NUCLEOTIDE SEQUENCE</scope>
</reference>
<evidence type="ECO:0000256" key="1">
    <source>
        <dbReference type="SAM" id="MobiDB-lite"/>
    </source>
</evidence>
<dbReference type="Proteomes" id="UP000784294">
    <property type="component" value="Unassembled WGS sequence"/>
</dbReference>
<sequence length="643" mass="69544">MNVSEPQVCTARLMELIAGVIYGSAVAGVVYSSSQEPSPSISASPSTKSRRKIKSFASLNSEESISIVVGSWPPLNTKTSERLGLKEAEYGSSGVDKELTNKGEVNGQAKGRSGRETVKRVNESKLGGIGTVKTKDRRSSKLENEGEDNREREGKDRDIEVESMDTAKRQQGKDGSSVGEQTKDLSERLVLPLAPSQVPSKLTPNSSSSQPTNLHSSISRLSHARLLLLSSSQIFTNRLVDFSPPASTMTDGFDNLRDLPSCLKVLGEEIRRSVPPEDDGGSIGLTRRFMLTLFPRRKLSLLVGIVAFARMEVVLKPNVCSAMGSSCPFLDLLSYTVSCGLVDQLAAYLSNPRLTLVLVQASSQSTTSLLLAPVNLSSSTALCTLTEHSSLSFPLTYDSATTSTSSRPGSSSTLLTAGSFASVTCCPRNDAPYSRLDHLALAGLGLFDSLVSLLTLVDSCTAFSTPLDPSRVSPHLQPLSSEFLKPKSSFDGNKNREKCTMEEVVEEDTRLHNIANIEDESNVTSNGDVDRKNSEYVLITGREKHKRVVIHDGDTSVCMSGEAMEQAVEGEISQELGGFRHFEKGTRDGLEAEALKSSLSYLEKFSFDGHEETSMAVDCASSEELTFKVPPTHSKCFQDQPNK</sequence>
<accession>A0A3S5B1T0</accession>